<comment type="catalytic activity">
    <reaction evidence="8">
        <text>fluoride(in) = fluoride(out)</text>
        <dbReference type="Rhea" id="RHEA:76159"/>
        <dbReference type="ChEBI" id="CHEBI:17051"/>
    </reaction>
    <physiologicalReaction direction="left-to-right" evidence="8">
        <dbReference type="Rhea" id="RHEA:76160"/>
    </physiologicalReaction>
</comment>
<dbReference type="OrthoDB" id="9799631at2"/>
<name>A0A221MB50_9BACI</name>
<feature type="binding site" evidence="10">
    <location>
        <position position="74"/>
    </location>
    <ligand>
        <name>Na(+)</name>
        <dbReference type="ChEBI" id="CHEBI:29101"/>
        <note>structural</note>
    </ligand>
</feature>
<organism evidence="11 12">
    <name type="scientific">Virgibacillus necropolis</name>
    <dbReference type="NCBI Taxonomy" id="163877"/>
    <lineage>
        <taxon>Bacteria</taxon>
        <taxon>Bacillati</taxon>
        <taxon>Bacillota</taxon>
        <taxon>Bacilli</taxon>
        <taxon>Bacillales</taxon>
        <taxon>Bacillaceae</taxon>
        <taxon>Virgibacillus</taxon>
    </lineage>
</organism>
<evidence type="ECO:0000256" key="4">
    <source>
        <dbReference type="ARBA" id="ARBA00022989"/>
    </source>
</evidence>
<keyword evidence="5 10" id="KW-0472">Membrane</keyword>
<evidence type="ECO:0000256" key="5">
    <source>
        <dbReference type="ARBA" id="ARBA00023136"/>
    </source>
</evidence>
<keyword evidence="10" id="KW-0915">Sodium</keyword>
<dbReference type="Proteomes" id="UP000204391">
    <property type="component" value="Chromosome"/>
</dbReference>
<dbReference type="HAMAP" id="MF_00454">
    <property type="entry name" value="FluC"/>
    <property type="match status" value="1"/>
</dbReference>
<comment type="subcellular location">
    <subcellularLocation>
        <location evidence="1 10">Cell membrane</location>
        <topology evidence="1 10">Multi-pass membrane protein</topology>
    </subcellularLocation>
</comment>
<dbReference type="InterPro" id="IPR003691">
    <property type="entry name" value="FluC"/>
</dbReference>
<feature type="transmembrane region" description="Helical" evidence="10">
    <location>
        <begin position="91"/>
        <end position="113"/>
    </location>
</feature>
<keyword evidence="10" id="KW-0406">Ion transport</keyword>
<dbReference type="PANTHER" id="PTHR28259:SF1">
    <property type="entry name" value="FLUORIDE EXPORT PROTEIN 1-RELATED"/>
    <property type="match status" value="1"/>
</dbReference>
<evidence type="ECO:0000256" key="7">
    <source>
        <dbReference type="ARBA" id="ARBA00035120"/>
    </source>
</evidence>
<dbReference type="EMBL" id="CP022437">
    <property type="protein sequence ID" value="ASN04820.1"/>
    <property type="molecule type" value="Genomic_DNA"/>
</dbReference>
<dbReference type="GO" id="GO:0046872">
    <property type="term" value="F:metal ion binding"/>
    <property type="evidence" value="ECO:0007669"/>
    <property type="project" value="UniProtKB-KW"/>
</dbReference>
<evidence type="ECO:0000256" key="6">
    <source>
        <dbReference type="ARBA" id="ARBA00023303"/>
    </source>
</evidence>
<evidence type="ECO:0000256" key="3">
    <source>
        <dbReference type="ARBA" id="ARBA00022692"/>
    </source>
</evidence>
<evidence type="ECO:0000256" key="8">
    <source>
        <dbReference type="ARBA" id="ARBA00035585"/>
    </source>
</evidence>
<dbReference type="Pfam" id="PF02537">
    <property type="entry name" value="CRCB"/>
    <property type="match status" value="1"/>
</dbReference>
<comment type="similarity">
    <text evidence="7 10">Belongs to the fluoride channel Fluc/FEX (TC 1.A.43) family.</text>
</comment>
<keyword evidence="4 10" id="KW-1133">Transmembrane helix</keyword>
<evidence type="ECO:0000256" key="2">
    <source>
        <dbReference type="ARBA" id="ARBA00022475"/>
    </source>
</evidence>
<evidence type="ECO:0000313" key="12">
    <source>
        <dbReference type="Proteomes" id="UP000204391"/>
    </source>
</evidence>
<dbReference type="GO" id="GO:0005886">
    <property type="term" value="C:plasma membrane"/>
    <property type="evidence" value="ECO:0007669"/>
    <property type="project" value="UniProtKB-SubCell"/>
</dbReference>
<keyword evidence="10" id="KW-0479">Metal-binding</keyword>
<dbReference type="GO" id="GO:0062054">
    <property type="term" value="F:fluoride channel activity"/>
    <property type="evidence" value="ECO:0007669"/>
    <property type="project" value="UniProtKB-UniRule"/>
</dbReference>
<comment type="function">
    <text evidence="9 10">Fluoride-specific ion channel. Important for reducing fluoride concentration in the cell, thus reducing its toxicity.</text>
</comment>
<dbReference type="KEGG" id="vne:CFK40_07230"/>
<evidence type="ECO:0000256" key="9">
    <source>
        <dbReference type="ARBA" id="ARBA00049940"/>
    </source>
</evidence>
<protein>
    <recommendedName>
        <fullName evidence="10">Fluoride-specific ion channel FluC</fullName>
    </recommendedName>
</protein>
<keyword evidence="6 10" id="KW-0407">Ion channel</keyword>
<feature type="transmembrane region" description="Helical" evidence="10">
    <location>
        <begin position="29"/>
        <end position="49"/>
    </location>
</feature>
<feature type="transmembrane region" description="Helical" evidence="10">
    <location>
        <begin position="61"/>
        <end position="79"/>
    </location>
</feature>
<keyword evidence="10" id="KW-0813">Transport</keyword>
<evidence type="ECO:0000313" key="11">
    <source>
        <dbReference type="EMBL" id="ASN04820.1"/>
    </source>
</evidence>
<feature type="binding site" evidence="10">
    <location>
        <position position="71"/>
    </location>
    <ligand>
        <name>Na(+)</name>
        <dbReference type="ChEBI" id="CHEBI:29101"/>
        <note>structural</note>
    </ligand>
</feature>
<comment type="activity regulation">
    <text evidence="10">Na(+) is not transported, but it plays an essential structural role and its presence is essential for fluoride channel function.</text>
</comment>
<dbReference type="PANTHER" id="PTHR28259">
    <property type="entry name" value="FLUORIDE EXPORT PROTEIN 1-RELATED"/>
    <property type="match status" value="1"/>
</dbReference>
<keyword evidence="3 10" id="KW-0812">Transmembrane</keyword>
<sequence length="121" mass="13174">MYVAVGIGGMIGAVCRYGVSYFIPPENGFPYATLTANLIGCFLLSFLLNQSVLKQKLSPELFLALCTGVVGSFTTFSTFMVETVLLFESNLILAIGYVSISILGGLLFCFFGYRLATRKRV</sequence>
<proteinExistence type="inferred from homology"/>
<evidence type="ECO:0000256" key="10">
    <source>
        <dbReference type="HAMAP-Rule" id="MF_00454"/>
    </source>
</evidence>
<dbReference type="AlphaFoldDB" id="A0A221MB50"/>
<dbReference type="NCBIfam" id="TIGR00494">
    <property type="entry name" value="crcB"/>
    <property type="match status" value="1"/>
</dbReference>
<keyword evidence="12" id="KW-1185">Reference proteome</keyword>
<dbReference type="GO" id="GO:0140114">
    <property type="term" value="P:cellular detoxification of fluoride"/>
    <property type="evidence" value="ECO:0007669"/>
    <property type="project" value="UniProtKB-UniRule"/>
</dbReference>
<gene>
    <name evidence="10" type="primary">fluC</name>
    <name evidence="10" type="synonym">crcB</name>
    <name evidence="11" type="ORF">CFK40_07230</name>
</gene>
<accession>A0A221MB50</accession>
<evidence type="ECO:0000256" key="1">
    <source>
        <dbReference type="ARBA" id="ARBA00004651"/>
    </source>
</evidence>
<keyword evidence="2 10" id="KW-1003">Cell membrane</keyword>
<reference evidence="11 12" key="1">
    <citation type="journal article" date="2003" name="Int. J. Syst. Evol. Microbiol.">
        <title>Virgibacillus carmonensis sp. nov., Virgibacillus necropolis sp. nov. and Virgibacillus picturae sp. nov., three novel species isolated from deteriorated mural paintings, transfer of the species of the genus salibacillus to Virgibacillus, as Virgibacillus marismortui comb. nov. and Virgibacillus salexigens comb. nov., and emended description of the genus Virgibacillus.</title>
        <authorList>
            <person name="Heyrman J."/>
            <person name="Logan N.A."/>
            <person name="Busse H.J."/>
            <person name="Balcaen A."/>
            <person name="Lebbe L."/>
            <person name="Rodriguez-Diaz M."/>
            <person name="Swings J."/>
            <person name="De Vos P."/>
        </authorList>
    </citation>
    <scope>NUCLEOTIDE SEQUENCE [LARGE SCALE GENOMIC DNA]</scope>
    <source>
        <strain evidence="11 12">LMG 19488</strain>
    </source>
</reference>